<keyword evidence="1" id="KW-0175">Coiled coil</keyword>
<dbReference type="AlphaFoldDB" id="A0A0D3I566"/>
<dbReference type="InterPro" id="IPR027589">
    <property type="entry name" value="Choice_anch_B"/>
</dbReference>
<dbReference type="PANTHER" id="PTHR38787">
    <property type="entry name" value="REGULATORY P DOMAIN-CONTAINING PROTEIN"/>
    <property type="match status" value="1"/>
</dbReference>
<evidence type="ECO:0000313" key="3">
    <source>
        <dbReference type="EnsemblProtists" id="EOD06401"/>
    </source>
</evidence>
<reference evidence="3" key="2">
    <citation type="submission" date="2024-10" db="UniProtKB">
        <authorList>
            <consortium name="EnsemblProtists"/>
        </authorList>
    </citation>
    <scope>IDENTIFICATION</scope>
</reference>
<dbReference type="GO" id="GO:0005576">
    <property type="term" value="C:extracellular region"/>
    <property type="evidence" value="ECO:0007669"/>
    <property type="project" value="TreeGrafter"/>
</dbReference>
<dbReference type="SUPFAM" id="SSF101908">
    <property type="entry name" value="Putative isomerase YbhE"/>
    <property type="match status" value="1"/>
</dbReference>
<evidence type="ECO:0000256" key="2">
    <source>
        <dbReference type="SAM" id="MobiDB-lite"/>
    </source>
</evidence>
<name>A0A0D3I566_EMIH1</name>
<dbReference type="KEGG" id="ehx:EMIHUDRAFT_219287"/>
<reference evidence="4" key="1">
    <citation type="journal article" date="2013" name="Nature">
        <title>Pan genome of the phytoplankton Emiliania underpins its global distribution.</title>
        <authorList>
            <person name="Read B.A."/>
            <person name="Kegel J."/>
            <person name="Klute M.J."/>
            <person name="Kuo A."/>
            <person name="Lefebvre S.C."/>
            <person name="Maumus F."/>
            <person name="Mayer C."/>
            <person name="Miller J."/>
            <person name="Monier A."/>
            <person name="Salamov A."/>
            <person name="Young J."/>
            <person name="Aguilar M."/>
            <person name="Claverie J.M."/>
            <person name="Frickenhaus S."/>
            <person name="Gonzalez K."/>
            <person name="Herman E.K."/>
            <person name="Lin Y.C."/>
            <person name="Napier J."/>
            <person name="Ogata H."/>
            <person name="Sarno A.F."/>
            <person name="Shmutz J."/>
            <person name="Schroeder D."/>
            <person name="de Vargas C."/>
            <person name="Verret F."/>
            <person name="von Dassow P."/>
            <person name="Valentin K."/>
            <person name="Van de Peer Y."/>
            <person name="Wheeler G."/>
            <person name="Dacks J.B."/>
            <person name="Delwiche C.F."/>
            <person name="Dyhrman S.T."/>
            <person name="Glockner G."/>
            <person name="John U."/>
            <person name="Richards T."/>
            <person name="Worden A.Z."/>
            <person name="Zhang X."/>
            <person name="Grigoriev I.V."/>
            <person name="Allen A.E."/>
            <person name="Bidle K."/>
            <person name="Borodovsky M."/>
            <person name="Bowler C."/>
            <person name="Brownlee C."/>
            <person name="Cock J.M."/>
            <person name="Elias M."/>
            <person name="Gladyshev V.N."/>
            <person name="Groth M."/>
            <person name="Guda C."/>
            <person name="Hadaegh A."/>
            <person name="Iglesias-Rodriguez M.D."/>
            <person name="Jenkins J."/>
            <person name="Jones B.M."/>
            <person name="Lawson T."/>
            <person name="Leese F."/>
            <person name="Lindquist E."/>
            <person name="Lobanov A."/>
            <person name="Lomsadze A."/>
            <person name="Malik S.B."/>
            <person name="Marsh M.E."/>
            <person name="Mackinder L."/>
            <person name="Mock T."/>
            <person name="Mueller-Roeber B."/>
            <person name="Pagarete A."/>
            <person name="Parker M."/>
            <person name="Probert I."/>
            <person name="Quesneville H."/>
            <person name="Raines C."/>
            <person name="Rensing S.A."/>
            <person name="Riano-Pachon D.M."/>
            <person name="Richier S."/>
            <person name="Rokitta S."/>
            <person name="Shiraiwa Y."/>
            <person name="Soanes D.M."/>
            <person name="van der Giezen M."/>
            <person name="Wahlund T.M."/>
            <person name="Williams B."/>
            <person name="Wilson W."/>
            <person name="Wolfe G."/>
            <person name="Wurch L.L."/>
        </authorList>
    </citation>
    <scope>NUCLEOTIDE SEQUENCE</scope>
</reference>
<sequence length="552" mass="59119">MARMAMTSPAGENNHMRPSTPPKSGPAEPAANFDSLNVALKHHVPISTCCSGVYGSDIWGYTSAATGKEWALMCYMTGLSAVDVQTAAVVTAPSFTSPSSSWKDVKVFGHHAYYVTEALDQPGIVVFDLSGLDSDPPSISVGPAAIDNGGGPESSHNVVVDEVSGYLYRVGGWNDNKNVRMYDLNANPAAPQYIGKFGEGYVHDGQVTTFASGPYAGKQIFFAARALLWGWGARLQIWDVTDKSAIALLGNGTWPGAVYSHNVWVDIGTMRAYVGDELLSYSSGAPTTIFEFNVSDLSSPSFLTSFTNGVGAISHNHICRNGRLYVANYASGMRVFDLSSRSEMGYFDTYPDGDGTKNWNGAWGTYVFPASGLVVVSDQNRGLFVLEDLGSSAPVLDASSRMCEVSLGNATEVIDGKVEVVLGSATEVIDGKVEVSLGEGTDVIDGKCELIRLGDFDGDGVFRLADAAFVSKVWQGNEQWPVAGGRRARRSLESTSTSDDGVDLLALKDAELERKDAELLKLRAELLKLRAELSKLLSKVKELEAEHRVVVG</sequence>
<accession>A0A0D3I566</accession>
<feature type="region of interest" description="Disordered" evidence="2">
    <location>
        <begin position="1"/>
        <end position="28"/>
    </location>
</feature>
<dbReference type="OMA" id="DPNWQTH"/>
<dbReference type="PANTHER" id="PTHR38787:SF3">
    <property type="entry name" value="REGULATORY P DOMAIN-CONTAINING PROTEIN"/>
    <property type="match status" value="1"/>
</dbReference>
<feature type="coiled-coil region" evidence="1">
    <location>
        <begin position="505"/>
        <end position="546"/>
    </location>
</feature>
<dbReference type="Proteomes" id="UP000013827">
    <property type="component" value="Unassembled WGS sequence"/>
</dbReference>
<protein>
    <submittedName>
        <fullName evidence="3">Uncharacterized protein</fullName>
    </submittedName>
</protein>
<dbReference type="EnsemblProtists" id="EOD06401">
    <property type="protein sequence ID" value="EOD06401"/>
    <property type="gene ID" value="EMIHUDRAFT_219287"/>
</dbReference>
<dbReference type="HOGENOM" id="CLU_493862_0_0_1"/>
<dbReference type="PaxDb" id="2903-EOD06401"/>
<dbReference type="NCBIfam" id="TIGR04312">
    <property type="entry name" value="choice_anch_B"/>
    <property type="match status" value="1"/>
</dbReference>
<proteinExistence type="predicted"/>
<organism evidence="3 4">
    <name type="scientific">Emiliania huxleyi (strain CCMP1516)</name>
    <dbReference type="NCBI Taxonomy" id="280463"/>
    <lineage>
        <taxon>Eukaryota</taxon>
        <taxon>Haptista</taxon>
        <taxon>Haptophyta</taxon>
        <taxon>Prymnesiophyceae</taxon>
        <taxon>Isochrysidales</taxon>
        <taxon>Noelaerhabdaceae</taxon>
        <taxon>Emiliania</taxon>
    </lineage>
</organism>
<dbReference type="eggNOG" id="ENOG502SCVU">
    <property type="taxonomic scope" value="Eukaryota"/>
</dbReference>
<dbReference type="STRING" id="2903.R1D696"/>
<dbReference type="GeneID" id="17252579"/>
<keyword evidence="4" id="KW-1185">Reference proteome</keyword>
<evidence type="ECO:0000313" key="4">
    <source>
        <dbReference type="Proteomes" id="UP000013827"/>
    </source>
</evidence>
<evidence type="ECO:0000256" key="1">
    <source>
        <dbReference type="SAM" id="Coils"/>
    </source>
</evidence>
<dbReference type="RefSeq" id="XP_005758830.1">
    <property type="nucleotide sequence ID" value="XM_005758773.1"/>
</dbReference>